<keyword evidence="1" id="KW-0812">Transmembrane</keyword>
<dbReference type="RefSeq" id="WP_340338873.1">
    <property type="nucleotide sequence ID" value="NZ_JBBKZS010000020.1"/>
</dbReference>
<feature type="transmembrane region" description="Helical" evidence="1">
    <location>
        <begin position="7"/>
        <end position="32"/>
    </location>
</feature>
<keyword evidence="3" id="KW-1185">Reference proteome</keyword>
<organism evidence="2 3">
    <name type="scientific">Variovorax robiniae</name>
    <dbReference type="NCBI Taxonomy" id="1836199"/>
    <lineage>
        <taxon>Bacteria</taxon>
        <taxon>Pseudomonadati</taxon>
        <taxon>Pseudomonadota</taxon>
        <taxon>Betaproteobacteria</taxon>
        <taxon>Burkholderiales</taxon>
        <taxon>Comamonadaceae</taxon>
        <taxon>Variovorax</taxon>
    </lineage>
</organism>
<evidence type="ECO:0000313" key="2">
    <source>
        <dbReference type="EMBL" id="MEJ8858820.1"/>
    </source>
</evidence>
<dbReference type="Proteomes" id="UP001367030">
    <property type="component" value="Unassembled WGS sequence"/>
</dbReference>
<keyword evidence="1" id="KW-0472">Membrane</keyword>
<protein>
    <submittedName>
        <fullName evidence="2">Uncharacterized protein</fullName>
    </submittedName>
</protein>
<accession>A0ABU8XG50</accession>
<evidence type="ECO:0000256" key="1">
    <source>
        <dbReference type="SAM" id="Phobius"/>
    </source>
</evidence>
<name>A0ABU8XG50_9BURK</name>
<reference evidence="2 3" key="1">
    <citation type="submission" date="2024-03" db="EMBL/GenBank/DDBJ databases">
        <title>Novel species of the genus Variovorax.</title>
        <authorList>
            <person name="Liu Q."/>
            <person name="Xin Y.-H."/>
        </authorList>
    </citation>
    <scope>NUCLEOTIDE SEQUENCE [LARGE SCALE GENOMIC DNA]</scope>
    <source>
        <strain evidence="2 3">KACC 18901</strain>
    </source>
</reference>
<feature type="transmembrane region" description="Helical" evidence="1">
    <location>
        <begin position="52"/>
        <end position="73"/>
    </location>
</feature>
<comment type="caution">
    <text evidence="2">The sequence shown here is derived from an EMBL/GenBank/DDBJ whole genome shotgun (WGS) entry which is preliminary data.</text>
</comment>
<sequence length="88" mass="8909">MKNLNAVLVCAGMAAFASSLAVGFAWLFYLSYNASPAVCSVGADEPPSVAEFAALSVLLLAALGLSTIGLRVFGRSSARDALLGGVTQ</sequence>
<proteinExistence type="predicted"/>
<evidence type="ECO:0000313" key="3">
    <source>
        <dbReference type="Proteomes" id="UP001367030"/>
    </source>
</evidence>
<dbReference type="EMBL" id="JBBKZS010000020">
    <property type="protein sequence ID" value="MEJ8858820.1"/>
    <property type="molecule type" value="Genomic_DNA"/>
</dbReference>
<gene>
    <name evidence="2" type="ORF">WKW79_29905</name>
</gene>
<keyword evidence="1" id="KW-1133">Transmembrane helix</keyword>